<evidence type="ECO:0000256" key="6">
    <source>
        <dbReference type="ARBA" id="ARBA00022787"/>
    </source>
</evidence>
<evidence type="ECO:0000256" key="7">
    <source>
        <dbReference type="ARBA" id="ARBA00022827"/>
    </source>
</evidence>
<dbReference type="Gene3D" id="3.40.50.80">
    <property type="entry name" value="Nucleotide-binding domain of ferredoxin-NADP reductase (FNR) module"/>
    <property type="match status" value="1"/>
</dbReference>
<protein>
    <recommendedName>
        <fullName evidence="14">NADH-cytochrome b5 reductase</fullName>
        <ecNumber evidence="14">1.6.2.2</ecNumber>
    </recommendedName>
</protein>
<dbReference type="FunFam" id="2.40.30.10:FF:000069">
    <property type="entry name" value="NADH-cytochrome b5 reductase"/>
    <property type="match status" value="1"/>
</dbReference>
<dbReference type="GeneID" id="18872803"/>
<dbReference type="eggNOG" id="KOG0534">
    <property type="taxonomic scope" value="Eukaryota"/>
</dbReference>
<feature type="binding site" evidence="13">
    <location>
        <position position="133"/>
    </location>
    <ligand>
        <name>FAD</name>
        <dbReference type="ChEBI" id="CHEBI:57692"/>
    </ligand>
</feature>
<feature type="binding site" evidence="13">
    <location>
        <position position="140"/>
    </location>
    <ligand>
        <name>FAD</name>
        <dbReference type="ChEBI" id="CHEBI:57692"/>
    </ligand>
</feature>
<keyword evidence="18" id="KW-1185">Reference proteome</keyword>
<evidence type="ECO:0000256" key="3">
    <source>
        <dbReference type="ARBA" id="ARBA00006105"/>
    </source>
</evidence>
<evidence type="ECO:0000256" key="14">
    <source>
        <dbReference type="RuleBase" id="RU361226"/>
    </source>
</evidence>
<dbReference type="FunFam" id="3.40.50.80:FF:000009">
    <property type="entry name" value="NADH-cytochrome b5 reductase"/>
    <property type="match status" value="1"/>
</dbReference>
<comment type="subcellular location">
    <subcellularLocation>
        <location evidence="2">Mitochondrion outer membrane</location>
    </subcellularLocation>
</comment>
<dbReference type="GO" id="GO:0090524">
    <property type="term" value="F:cytochrome-b5 reductase activity, acting on NADH"/>
    <property type="evidence" value="ECO:0007669"/>
    <property type="project" value="UniProtKB-EC"/>
</dbReference>
<evidence type="ECO:0000256" key="10">
    <source>
        <dbReference type="ARBA" id="ARBA00023027"/>
    </source>
</evidence>
<dbReference type="InterPro" id="IPR017927">
    <property type="entry name" value="FAD-bd_FR_type"/>
</dbReference>
<dbReference type="InParanoid" id="G3AJ52"/>
<feature type="binding site" evidence="13">
    <location>
        <position position="182"/>
    </location>
    <ligand>
        <name>FAD</name>
        <dbReference type="ChEBI" id="CHEBI:57692"/>
    </ligand>
</feature>
<dbReference type="EMBL" id="GL996500">
    <property type="protein sequence ID" value="EGW33809.1"/>
    <property type="molecule type" value="Genomic_DNA"/>
</dbReference>
<gene>
    <name evidence="17" type="ORF">SPAPADRAFT_59166</name>
</gene>
<name>G3AJ52_SPAPN</name>
<dbReference type="PRINTS" id="PR00371">
    <property type="entry name" value="FPNCR"/>
</dbReference>
<dbReference type="AlphaFoldDB" id="G3AJ52"/>
<dbReference type="OrthoDB" id="432685at2759"/>
<dbReference type="RefSeq" id="XP_007373393.1">
    <property type="nucleotide sequence ID" value="XM_007373331.1"/>
</dbReference>
<evidence type="ECO:0000256" key="5">
    <source>
        <dbReference type="ARBA" id="ARBA00022692"/>
    </source>
</evidence>
<evidence type="ECO:0000256" key="13">
    <source>
        <dbReference type="PIRSR" id="PIRSR601834-1"/>
    </source>
</evidence>
<dbReference type="InterPro" id="IPR039261">
    <property type="entry name" value="FNR_nucleotide-bd"/>
</dbReference>
<dbReference type="PRINTS" id="PR00406">
    <property type="entry name" value="CYTB5RDTASE"/>
</dbReference>
<dbReference type="Gene3D" id="2.40.30.10">
    <property type="entry name" value="Translation factors"/>
    <property type="match status" value="1"/>
</dbReference>
<comment type="catalytic activity">
    <reaction evidence="14">
        <text>2 Fe(III)-[cytochrome b5] + NADH = 2 Fe(II)-[cytochrome b5] + NAD(+) + H(+)</text>
        <dbReference type="Rhea" id="RHEA:46680"/>
        <dbReference type="Rhea" id="RHEA-COMP:10438"/>
        <dbReference type="Rhea" id="RHEA-COMP:10439"/>
        <dbReference type="ChEBI" id="CHEBI:15378"/>
        <dbReference type="ChEBI" id="CHEBI:29033"/>
        <dbReference type="ChEBI" id="CHEBI:29034"/>
        <dbReference type="ChEBI" id="CHEBI:57540"/>
        <dbReference type="ChEBI" id="CHEBI:57945"/>
        <dbReference type="EC" id="1.6.2.2"/>
    </reaction>
</comment>
<keyword evidence="5 15" id="KW-0812">Transmembrane</keyword>
<evidence type="ECO:0000256" key="4">
    <source>
        <dbReference type="ARBA" id="ARBA00022630"/>
    </source>
</evidence>
<evidence type="ECO:0000313" key="17">
    <source>
        <dbReference type="EMBL" id="EGW33809.1"/>
    </source>
</evidence>
<evidence type="ECO:0000256" key="11">
    <source>
        <dbReference type="ARBA" id="ARBA00023128"/>
    </source>
</evidence>
<feature type="domain" description="FAD-binding FR-type" evidence="16">
    <location>
        <begin position="62"/>
        <end position="165"/>
    </location>
</feature>
<proteinExistence type="inferred from homology"/>
<keyword evidence="7 13" id="KW-0274">FAD</keyword>
<keyword evidence="10 14" id="KW-0520">NAD</keyword>
<dbReference type="InterPro" id="IPR001433">
    <property type="entry name" value="OxRdtase_FAD/NAD-bd"/>
</dbReference>
<dbReference type="InterPro" id="IPR001834">
    <property type="entry name" value="CBR-like"/>
</dbReference>
<dbReference type="Pfam" id="PF00970">
    <property type="entry name" value="FAD_binding_6"/>
    <property type="match status" value="1"/>
</dbReference>
<comment type="cofactor">
    <cofactor evidence="1 13 14">
        <name>FAD</name>
        <dbReference type="ChEBI" id="CHEBI:57692"/>
    </cofactor>
</comment>
<feature type="binding site" evidence="13">
    <location>
        <position position="114"/>
    </location>
    <ligand>
        <name>FAD</name>
        <dbReference type="ChEBI" id="CHEBI:57692"/>
    </ligand>
</feature>
<keyword evidence="8 15" id="KW-1133">Transmembrane helix</keyword>
<dbReference type="InterPro" id="IPR001709">
    <property type="entry name" value="Flavoprot_Pyr_Nucl_cyt_Rdtase"/>
</dbReference>
<accession>G3AJ52</accession>
<dbReference type="OMA" id="CLDPENW"/>
<evidence type="ECO:0000313" key="18">
    <source>
        <dbReference type="Proteomes" id="UP000000709"/>
    </source>
</evidence>
<dbReference type="PANTHER" id="PTHR19370:SF143">
    <property type="entry name" value="PLASMA MEMBRANE-ASSOCIATED COENZYME Q6 REDUCTASE PGA3"/>
    <property type="match status" value="1"/>
</dbReference>
<dbReference type="EC" id="1.6.2.2" evidence="14"/>
<feature type="transmembrane region" description="Helical" evidence="15">
    <location>
        <begin position="12"/>
        <end position="30"/>
    </location>
</feature>
<keyword evidence="11" id="KW-0496">Mitochondrion</keyword>
<comment type="similarity">
    <text evidence="3 14">Belongs to the flavoprotein pyridine nucleotide cytochrome reductase family.</text>
</comment>
<evidence type="ECO:0000259" key="16">
    <source>
        <dbReference type="PROSITE" id="PS51384"/>
    </source>
</evidence>
<dbReference type="CDD" id="cd06183">
    <property type="entry name" value="cyt_b5_reduct_like"/>
    <property type="match status" value="1"/>
</dbReference>
<evidence type="ECO:0000256" key="12">
    <source>
        <dbReference type="ARBA" id="ARBA00023136"/>
    </source>
</evidence>
<keyword evidence="4 13" id="KW-0285">Flavoprotein</keyword>
<dbReference type="KEGG" id="spaa:SPAPADRAFT_59166"/>
<keyword evidence="9 14" id="KW-0560">Oxidoreductase</keyword>
<evidence type="ECO:0000256" key="8">
    <source>
        <dbReference type="ARBA" id="ARBA00022989"/>
    </source>
</evidence>
<reference evidence="17 18" key="1">
    <citation type="journal article" date="2011" name="Proc. Natl. Acad. Sci. U.S.A.">
        <title>Comparative genomics of xylose-fermenting fungi for enhanced biofuel production.</title>
        <authorList>
            <person name="Wohlbach D.J."/>
            <person name="Kuo A."/>
            <person name="Sato T.K."/>
            <person name="Potts K.M."/>
            <person name="Salamov A.A."/>
            <person name="LaButti K.M."/>
            <person name="Sun H."/>
            <person name="Clum A."/>
            <person name="Pangilinan J.L."/>
            <person name="Lindquist E.A."/>
            <person name="Lucas S."/>
            <person name="Lapidus A."/>
            <person name="Jin M."/>
            <person name="Gunawan C."/>
            <person name="Balan V."/>
            <person name="Dale B.E."/>
            <person name="Jeffries T.W."/>
            <person name="Zinkel R."/>
            <person name="Barry K.W."/>
            <person name="Grigoriev I.V."/>
            <person name="Gasch A.P."/>
        </authorList>
    </citation>
    <scope>NUCLEOTIDE SEQUENCE [LARGE SCALE GENOMIC DNA]</scope>
    <source>
        <strain evidence="18">NRRL Y-27907 / 11-Y1</strain>
    </source>
</reference>
<keyword evidence="6" id="KW-1000">Mitochondrion outer membrane</keyword>
<dbReference type="FunCoup" id="G3AJ52">
    <property type="interactions" value="103"/>
</dbReference>
<evidence type="ECO:0000256" key="9">
    <source>
        <dbReference type="ARBA" id="ARBA00023002"/>
    </source>
</evidence>
<dbReference type="Pfam" id="PF00175">
    <property type="entry name" value="NAD_binding_1"/>
    <property type="match status" value="1"/>
</dbReference>
<dbReference type="SUPFAM" id="SSF52343">
    <property type="entry name" value="Ferredoxin reductase-like, C-terminal NADP-linked domain"/>
    <property type="match status" value="1"/>
</dbReference>
<dbReference type="InterPro" id="IPR017938">
    <property type="entry name" value="Riboflavin_synthase-like_b-brl"/>
</dbReference>
<dbReference type="SUPFAM" id="SSF63380">
    <property type="entry name" value="Riboflavin synthase domain-like"/>
    <property type="match status" value="1"/>
</dbReference>
<dbReference type="Proteomes" id="UP000000709">
    <property type="component" value="Unassembled WGS sequence"/>
</dbReference>
<dbReference type="GO" id="GO:0005741">
    <property type="term" value="C:mitochondrial outer membrane"/>
    <property type="evidence" value="ECO:0007669"/>
    <property type="project" value="UniProtKB-SubCell"/>
</dbReference>
<dbReference type="STRING" id="619300.G3AJ52"/>
<dbReference type="HOGENOM" id="CLU_003827_9_0_1"/>
<evidence type="ECO:0000256" key="2">
    <source>
        <dbReference type="ARBA" id="ARBA00004294"/>
    </source>
</evidence>
<dbReference type="InterPro" id="IPR008333">
    <property type="entry name" value="Cbr1-like_FAD-bd_dom"/>
</dbReference>
<dbReference type="GO" id="GO:0006696">
    <property type="term" value="P:ergosterol biosynthetic process"/>
    <property type="evidence" value="ECO:0007669"/>
    <property type="project" value="TreeGrafter"/>
</dbReference>
<keyword evidence="12 15" id="KW-0472">Membrane</keyword>
<feature type="binding site" evidence="13">
    <location>
        <position position="116"/>
    </location>
    <ligand>
        <name>FAD</name>
        <dbReference type="ChEBI" id="CHEBI:57692"/>
    </ligand>
</feature>
<evidence type="ECO:0000256" key="15">
    <source>
        <dbReference type="SAM" id="Phobius"/>
    </source>
</evidence>
<feature type="binding site" evidence="13">
    <location>
        <position position="131"/>
    </location>
    <ligand>
        <name>FAD</name>
        <dbReference type="ChEBI" id="CHEBI:57692"/>
    </ligand>
</feature>
<dbReference type="PROSITE" id="PS51384">
    <property type="entry name" value="FAD_FR"/>
    <property type="match status" value="1"/>
</dbReference>
<organism evidence="18">
    <name type="scientific">Spathaspora passalidarum (strain NRRL Y-27907 / 11-Y1)</name>
    <dbReference type="NCBI Taxonomy" id="619300"/>
    <lineage>
        <taxon>Eukaryota</taxon>
        <taxon>Fungi</taxon>
        <taxon>Dikarya</taxon>
        <taxon>Ascomycota</taxon>
        <taxon>Saccharomycotina</taxon>
        <taxon>Pichiomycetes</taxon>
        <taxon>Debaryomycetaceae</taxon>
        <taxon>Spathaspora</taxon>
    </lineage>
</organism>
<evidence type="ECO:0000256" key="1">
    <source>
        <dbReference type="ARBA" id="ARBA00001974"/>
    </source>
</evidence>
<dbReference type="PANTHER" id="PTHR19370">
    <property type="entry name" value="NADH-CYTOCHROME B5 REDUCTASE"/>
    <property type="match status" value="1"/>
</dbReference>
<sequence>MEDKRELLKNPVHSIYIPIGLILFGTWIFSWEYMPYSIAFIVIVCTVKYYEAYKNRSSLHKTIWQDFELMDKTIIAPMTSIYRFKLRRDDEVLDIPTGHHVACCFNINGKDEIRYYSPISNQFDSGFFDILVKHYEHGVVTRRLAQINEGQTVKFRGPFGKLDYKPNMARELVLIAGGTGITPILQVITRIITNPDDHTKIKLIFGNETEKDILLKSEIDEIASKYPDFEVYYTVTHPTEGWTGGSGYVDRAMLEKQLPKANEGNKVFICGPPEMKESLKGITEEMGWESENVFCF</sequence>